<gene>
    <name evidence="9" type="ORF">SEMRO_568_G168120.1</name>
</gene>
<dbReference type="PANTHER" id="PTHR16172:SF41">
    <property type="entry name" value="MAJOR FACILITATOR SUPERFAMILY DOMAIN-CONTAINING PROTEIN 6-LIKE"/>
    <property type="match status" value="1"/>
</dbReference>
<dbReference type="OrthoDB" id="515887at2759"/>
<evidence type="ECO:0000256" key="5">
    <source>
        <dbReference type="ARBA" id="ARBA00023136"/>
    </source>
</evidence>
<evidence type="ECO:0000256" key="2">
    <source>
        <dbReference type="ARBA" id="ARBA00005241"/>
    </source>
</evidence>
<dbReference type="PANTHER" id="PTHR16172">
    <property type="entry name" value="MAJOR FACILITATOR SUPERFAMILY DOMAIN-CONTAINING PROTEIN 6-LIKE"/>
    <property type="match status" value="1"/>
</dbReference>
<evidence type="ECO:0000313" key="9">
    <source>
        <dbReference type="EMBL" id="CAB9513042.1"/>
    </source>
</evidence>
<accession>A0A9N8HHK8</accession>
<feature type="transmembrane region" description="Helical" evidence="7">
    <location>
        <begin position="155"/>
        <end position="172"/>
    </location>
</feature>
<feature type="transmembrane region" description="Helical" evidence="7">
    <location>
        <begin position="305"/>
        <end position="325"/>
    </location>
</feature>
<keyword evidence="5 7" id="KW-0472">Membrane</keyword>
<evidence type="ECO:0000256" key="7">
    <source>
        <dbReference type="SAM" id="Phobius"/>
    </source>
</evidence>
<evidence type="ECO:0000259" key="8">
    <source>
        <dbReference type="Pfam" id="PF12832"/>
    </source>
</evidence>
<feature type="transmembrane region" description="Helical" evidence="7">
    <location>
        <begin position="81"/>
        <end position="102"/>
    </location>
</feature>
<evidence type="ECO:0000256" key="4">
    <source>
        <dbReference type="ARBA" id="ARBA00022989"/>
    </source>
</evidence>
<protein>
    <recommendedName>
        <fullName evidence="8">Major facilitator superfamily associated domain-containing protein</fullName>
    </recommendedName>
</protein>
<evidence type="ECO:0000313" key="10">
    <source>
        <dbReference type="Proteomes" id="UP001153069"/>
    </source>
</evidence>
<keyword evidence="3 7" id="KW-0812">Transmembrane</keyword>
<dbReference type="InterPro" id="IPR036259">
    <property type="entry name" value="MFS_trans_sf"/>
</dbReference>
<feature type="region of interest" description="Disordered" evidence="6">
    <location>
        <begin position="455"/>
        <end position="487"/>
    </location>
</feature>
<evidence type="ECO:0000256" key="1">
    <source>
        <dbReference type="ARBA" id="ARBA00004141"/>
    </source>
</evidence>
<name>A0A9N8HHK8_9STRA</name>
<dbReference type="AlphaFoldDB" id="A0A9N8HHK8"/>
<keyword evidence="4 7" id="KW-1133">Transmembrane helix</keyword>
<dbReference type="SUPFAM" id="SSF103473">
    <property type="entry name" value="MFS general substrate transporter"/>
    <property type="match status" value="1"/>
</dbReference>
<dbReference type="Gene3D" id="1.20.1250.20">
    <property type="entry name" value="MFS general substrate transporter like domains"/>
    <property type="match status" value="2"/>
</dbReference>
<reference evidence="9" key="1">
    <citation type="submission" date="2020-06" db="EMBL/GenBank/DDBJ databases">
        <authorList>
            <consortium name="Plant Systems Biology data submission"/>
        </authorList>
    </citation>
    <scope>NUCLEOTIDE SEQUENCE</scope>
    <source>
        <strain evidence="9">D6</strain>
    </source>
</reference>
<feature type="region of interest" description="Disordered" evidence="6">
    <location>
        <begin position="232"/>
        <end position="251"/>
    </location>
</feature>
<organism evidence="9 10">
    <name type="scientific">Seminavis robusta</name>
    <dbReference type="NCBI Taxonomy" id="568900"/>
    <lineage>
        <taxon>Eukaryota</taxon>
        <taxon>Sar</taxon>
        <taxon>Stramenopiles</taxon>
        <taxon>Ochrophyta</taxon>
        <taxon>Bacillariophyta</taxon>
        <taxon>Bacillariophyceae</taxon>
        <taxon>Bacillariophycidae</taxon>
        <taxon>Naviculales</taxon>
        <taxon>Naviculaceae</taxon>
        <taxon>Seminavis</taxon>
    </lineage>
</organism>
<feature type="compositionally biased region" description="Polar residues" evidence="6">
    <location>
        <begin position="232"/>
        <end position="245"/>
    </location>
</feature>
<comment type="similarity">
    <text evidence="2">Belongs to the major facilitator superfamily. MFSD6 family.</text>
</comment>
<dbReference type="InterPro" id="IPR024989">
    <property type="entry name" value="MFS_assoc_dom"/>
</dbReference>
<feature type="transmembrane region" description="Helical" evidence="7">
    <location>
        <begin position="256"/>
        <end position="278"/>
    </location>
</feature>
<feature type="transmembrane region" description="Helical" evidence="7">
    <location>
        <begin position="423"/>
        <end position="442"/>
    </location>
</feature>
<feature type="transmembrane region" description="Helical" evidence="7">
    <location>
        <begin position="114"/>
        <end position="134"/>
    </location>
</feature>
<dbReference type="Pfam" id="PF12832">
    <property type="entry name" value="MFS_1_like"/>
    <property type="match status" value="1"/>
</dbReference>
<dbReference type="InterPro" id="IPR051717">
    <property type="entry name" value="MFS_MFSD6"/>
</dbReference>
<feature type="domain" description="Major facilitator superfamily associated" evidence="8">
    <location>
        <begin position="14"/>
        <end position="427"/>
    </location>
</feature>
<evidence type="ECO:0000256" key="3">
    <source>
        <dbReference type="ARBA" id="ARBA00022692"/>
    </source>
</evidence>
<proteinExistence type="inferred from homology"/>
<dbReference type="Proteomes" id="UP001153069">
    <property type="component" value="Unassembled WGS sequence"/>
</dbReference>
<evidence type="ECO:0000256" key="6">
    <source>
        <dbReference type="SAM" id="MobiDB-lite"/>
    </source>
</evidence>
<sequence>MTTPSSTYRPRILYLSLFSWMSVSGGRFLAPFLKEEAELSDSWIGTTFACQYAILSLLAPWFGHWADQREKRYPHKGRAQILMATVTIGTLSFSLHGLHYVVPLPVFHSLPFHILAQCGYATAFASLFPILDGMTVDYLDRLEGSSSSDYGAERLYGAVSWGVANLLFGVLLDKFGMFIYFPCAWAAALYSIVSIMLFSSSSAAAAAAVKNDSESNNHPSEATALLEAATTNGHQNHHQQPNDNTTDQKEDTPSTLALMGIIFGSVYGTFFLFCYFVLNTGFSVVENLVFLFFEFLGASHTLEGITVALTVVFEIPVFSLAPVLLKRHGVGLFLVMANVAYLIRVIGYTLIPQGHSWLVFLVEPLHGFTYAGAQASAVEFVNQHVPRGSEASGQGIVNFVRGLASVLGLISGGWLQEHCGPRFMYRVFIVCVAVGTASFVSVRCIPRYQAEENVQRDTPVGEAATNVETRQHKNGGVAQDETSSGAA</sequence>
<feature type="transmembrane region" description="Helical" evidence="7">
    <location>
        <begin position="332"/>
        <end position="351"/>
    </location>
</feature>
<comment type="subcellular location">
    <subcellularLocation>
        <location evidence="1">Membrane</location>
        <topology evidence="1">Multi-pass membrane protein</topology>
    </subcellularLocation>
</comment>
<keyword evidence="10" id="KW-1185">Reference proteome</keyword>
<dbReference type="EMBL" id="CAICTM010000567">
    <property type="protein sequence ID" value="CAB9513042.1"/>
    <property type="molecule type" value="Genomic_DNA"/>
</dbReference>
<dbReference type="GO" id="GO:0016020">
    <property type="term" value="C:membrane"/>
    <property type="evidence" value="ECO:0007669"/>
    <property type="project" value="UniProtKB-SubCell"/>
</dbReference>
<comment type="caution">
    <text evidence="9">The sequence shown here is derived from an EMBL/GenBank/DDBJ whole genome shotgun (WGS) entry which is preliminary data.</text>
</comment>
<feature type="transmembrane region" description="Helical" evidence="7">
    <location>
        <begin position="12"/>
        <end position="30"/>
    </location>
</feature>
<feature type="transmembrane region" description="Helical" evidence="7">
    <location>
        <begin position="42"/>
        <end position="61"/>
    </location>
</feature>
<feature type="transmembrane region" description="Helical" evidence="7">
    <location>
        <begin position="178"/>
        <end position="198"/>
    </location>
</feature>